<evidence type="ECO:0000313" key="2">
    <source>
        <dbReference type="EMBL" id="CEJ62819.1"/>
    </source>
</evidence>
<feature type="chain" id="PRO_5002523174" evidence="1">
    <location>
        <begin position="23"/>
        <end position="106"/>
    </location>
</feature>
<organism evidence="2 3">
    <name type="scientific">Penicillium brasilianum</name>
    <dbReference type="NCBI Taxonomy" id="104259"/>
    <lineage>
        <taxon>Eukaryota</taxon>
        <taxon>Fungi</taxon>
        <taxon>Dikarya</taxon>
        <taxon>Ascomycota</taxon>
        <taxon>Pezizomycotina</taxon>
        <taxon>Eurotiomycetes</taxon>
        <taxon>Eurotiomycetidae</taxon>
        <taxon>Eurotiales</taxon>
        <taxon>Aspergillaceae</taxon>
        <taxon>Penicillium</taxon>
    </lineage>
</organism>
<dbReference type="OrthoDB" id="4498277at2759"/>
<reference evidence="3" key="1">
    <citation type="journal article" date="2015" name="Genome Announc.">
        <title>Draft genome sequence of the fungus Penicillium brasilianum MG11.</title>
        <authorList>
            <person name="Horn F."/>
            <person name="Linde J."/>
            <person name="Mattern D.J."/>
            <person name="Walther G."/>
            <person name="Guthke R."/>
            <person name="Brakhage A.A."/>
            <person name="Valiante V."/>
        </authorList>
    </citation>
    <scope>NUCLEOTIDE SEQUENCE [LARGE SCALE GENOMIC DNA]</scope>
    <source>
        <strain evidence="3">MG11</strain>
    </source>
</reference>
<dbReference type="InterPro" id="IPR011024">
    <property type="entry name" value="G_crystallin-like"/>
</dbReference>
<dbReference type="Proteomes" id="UP000042958">
    <property type="component" value="Unassembled WGS sequence"/>
</dbReference>
<dbReference type="AlphaFoldDB" id="A0A0F7U1G0"/>
<feature type="signal peptide" evidence="1">
    <location>
        <begin position="1"/>
        <end position="22"/>
    </location>
</feature>
<proteinExistence type="predicted"/>
<sequence length="106" mass="11502">MHFSRFLCVVFTTAVAAQSTIATVYSDPQFSGPSQQISSTEQCVPLDLNTMPPKVRSIQVAPGVQCTTYTDSDCEEPNQYLPSTQSNIILGQPHSEAVSCLQFGEV</sequence>
<gene>
    <name evidence="2" type="ORF">PMG11_11305</name>
</gene>
<evidence type="ECO:0000313" key="3">
    <source>
        <dbReference type="Proteomes" id="UP000042958"/>
    </source>
</evidence>
<dbReference type="EMBL" id="CDHK01000024">
    <property type="protein sequence ID" value="CEJ62819.1"/>
    <property type="molecule type" value="Genomic_DNA"/>
</dbReference>
<keyword evidence="3" id="KW-1185">Reference proteome</keyword>
<keyword evidence="1" id="KW-0732">Signal</keyword>
<evidence type="ECO:0000256" key="1">
    <source>
        <dbReference type="SAM" id="SignalP"/>
    </source>
</evidence>
<accession>A0A0F7U1G0</accession>
<dbReference type="SUPFAM" id="SSF49695">
    <property type="entry name" value="gamma-Crystallin-like"/>
    <property type="match status" value="1"/>
</dbReference>
<protein>
    <submittedName>
        <fullName evidence="2">Uncharacterized protein</fullName>
    </submittedName>
</protein>
<dbReference type="STRING" id="104259.A0A0F7U1G0"/>
<name>A0A0F7U1G0_PENBI</name>
<dbReference type="Gene3D" id="2.60.20.10">
    <property type="entry name" value="Crystallins"/>
    <property type="match status" value="1"/>
</dbReference>